<organism evidence="2 3">
    <name type="scientific">Candidatus Merdivivens faecigallinarum</name>
    <dbReference type="NCBI Taxonomy" id="2840871"/>
    <lineage>
        <taxon>Bacteria</taxon>
        <taxon>Pseudomonadati</taxon>
        <taxon>Bacteroidota</taxon>
        <taxon>Bacteroidia</taxon>
        <taxon>Bacteroidales</taxon>
        <taxon>Muribaculaceae</taxon>
        <taxon>Muribaculaceae incertae sedis</taxon>
        <taxon>Candidatus Merdivivens</taxon>
    </lineage>
</organism>
<proteinExistence type="predicted"/>
<dbReference type="PROSITE" id="PS51257">
    <property type="entry name" value="PROKAR_LIPOPROTEIN"/>
    <property type="match status" value="1"/>
</dbReference>
<dbReference type="InterPro" id="IPR044934">
    <property type="entry name" value="Streptopain_sf"/>
</dbReference>
<evidence type="ECO:0000256" key="1">
    <source>
        <dbReference type="PIRSR" id="PIRSR600200-1"/>
    </source>
</evidence>
<dbReference type="AlphaFoldDB" id="A0A9D9NPA3"/>
<dbReference type="PRINTS" id="PR00797">
    <property type="entry name" value="STREPTOPAIN"/>
</dbReference>
<dbReference type="EMBL" id="JADILY010000019">
    <property type="protein sequence ID" value="MBO8481114.1"/>
    <property type="molecule type" value="Genomic_DNA"/>
</dbReference>
<protein>
    <submittedName>
        <fullName evidence="2">C10 family peptidase</fullName>
    </submittedName>
</protein>
<reference evidence="2" key="2">
    <citation type="journal article" date="2021" name="PeerJ">
        <title>Extensive microbial diversity within the chicken gut microbiome revealed by metagenomics and culture.</title>
        <authorList>
            <person name="Gilroy R."/>
            <person name="Ravi A."/>
            <person name="Getino M."/>
            <person name="Pursley I."/>
            <person name="Horton D.L."/>
            <person name="Alikhan N.F."/>
            <person name="Baker D."/>
            <person name="Gharbi K."/>
            <person name="Hall N."/>
            <person name="Watson M."/>
            <person name="Adriaenssens E.M."/>
            <person name="Foster-Nyarko E."/>
            <person name="Jarju S."/>
            <person name="Secka A."/>
            <person name="Antonio M."/>
            <person name="Oren A."/>
            <person name="Chaudhuri R.R."/>
            <person name="La Ragione R."/>
            <person name="Hildebrand F."/>
            <person name="Pallen M.J."/>
        </authorList>
    </citation>
    <scope>NUCLEOTIDE SEQUENCE</scope>
    <source>
        <strain evidence="2">B3-2255</strain>
    </source>
</reference>
<accession>A0A9D9NPA3</accession>
<comment type="caution">
    <text evidence="2">The sequence shown here is derived from an EMBL/GenBank/DDBJ whole genome shotgun (WGS) entry which is preliminary data.</text>
</comment>
<evidence type="ECO:0000313" key="2">
    <source>
        <dbReference type="EMBL" id="MBO8481114.1"/>
    </source>
</evidence>
<reference evidence="2" key="1">
    <citation type="submission" date="2020-10" db="EMBL/GenBank/DDBJ databases">
        <authorList>
            <person name="Gilroy R."/>
        </authorList>
    </citation>
    <scope>NUCLEOTIDE SEQUENCE</scope>
    <source>
        <strain evidence="2">B3-2255</strain>
    </source>
</reference>
<dbReference type="InterPro" id="IPR038765">
    <property type="entry name" value="Papain-like_cys_pep_sf"/>
</dbReference>
<dbReference type="Gene3D" id="3.90.70.50">
    <property type="entry name" value="Peptidase C10, streptopain"/>
    <property type="match status" value="1"/>
</dbReference>
<dbReference type="GO" id="GO:0008234">
    <property type="term" value="F:cysteine-type peptidase activity"/>
    <property type="evidence" value="ECO:0007669"/>
    <property type="project" value="InterPro"/>
</dbReference>
<gene>
    <name evidence="2" type="ORF">IAC87_01040</name>
</gene>
<dbReference type="SUPFAM" id="SSF54001">
    <property type="entry name" value="Cysteine proteinases"/>
    <property type="match status" value="1"/>
</dbReference>
<evidence type="ECO:0000313" key="3">
    <source>
        <dbReference type="Proteomes" id="UP000823772"/>
    </source>
</evidence>
<name>A0A9D9NPA3_9BACT</name>
<feature type="active site" description="Proton acceptor" evidence="1">
    <location>
        <position position="369"/>
    </location>
</feature>
<dbReference type="Pfam" id="PF01640">
    <property type="entry name" value="Peptidase_C10"/>
    <property type="match status" value="1"/>
</dbReference>
<feature type="active site" description="Nucleophile" evidence="1">
    <location>
        <position position="241"/>
    </location>
</feature>
<dbReference type="GO" id="GO:0006508">
    <property type="term" value="P:proteolysis"/>
    <property type="evidence" value="ECO:0007669"/>
    <property type="project" value="InterPro"/>
</dbReference>
<dbReference type="Proteomes" id="UP000823772">
    <property type="component" value="Unassembled WGS sequence"/>
</dbReference>
<dbReference type="InterPro" id="IPR000200">
    <property type="entry name" value="Peptidase_C10"/>
</dbReference>
<sequence>MNRLTSILMVGFAITAVSCMKETTMENPVEKTTENNSIGTITKAEALNYLDRLLQDLYGVTKSGAPEYDKDNVEVLTKEELAITKAGATPVTGGLTDTVLYIVNFKDNNGYAVLSAMTSAANPVFCVTEAGQISPEDFMAADEYLQSISPIDEPVDYITDDPYFNDMGKIFVPAAILSKIYSGDLTIKLPDDEEEDGGNEQHTRLYDTVVVSKVGPFLETKWMQRSPFNDFLNNPDIPAGCVAIATAQILAYNEIAPKDSFDGHPYDWDLMKTVYNYRDINYKGSPEAQKLVSAFSKEVGKRENCRIRYRKKGSYGYDDGAKRTFKNYGYKNVHKYINFNKRTKEQVINQINRGLPVYIGAWDARFNGHSWVIDGLFVRNIYYASTGKLKEQQKMFHCNWGWNGTSDGYYIQGIFDTSERIDEDEIDTAPSDNYNPGNYVWHYRPITYSL</sequence>